<protein>
    <recommendedName>
        <fullName evidence="1">1-(5-phosphoribosyl)-5-[(5-phosphoribosylamino)methylideneamino] imidazole-4-carboxamide isomerase</fullName>
        <ecNumber evidence="1">5.3.1.16</ecNumber>
    </recommendedName>
    <alternativeName>
        <fullName evidence="1">Phosphoribosylformimino-5-aminoimidazole carboxamide ribotide isomerase</fullName>
    </alternativeName>
</protein>
<dbReference type="EC" id="5.3.1.16" evidence="1"/>
<reference evidence="3" key="1">
    <citation type="submission" date="2021-06" db="EMBL/GenBank/DDBJ databases">
        <title>Thalassococcus sp. CAU 1522 isolated from sea sand, Republic of Korea.</title>
        <authorList>
            <person name="Kim W."/>
        </authorList>
    </citation>
    <scope>NUCLEOTIDE SEQUENCE</scope>
    <source>
        <strain evidence="3">CAU 1522</strain>
    </source>
</reference>
<dbReference type="InterPro" id="IPR044524">
    <property type="entry name" value="Isoase_HisA-like"/>
</dbReference>
<comment type="subcellular location">
    <subcellularLocation>
        <location evidence="1">Cytoplasm</location>
    </subcellularLocation>
</comment>
<dbReference type="Pfam" id="PF00977">
    <property type="entry name" value="His_biosynth"/>
    <property type="match status" value="1"/>
</dbReference>
<dbReference type="InterPro" id="IPR023016">
    <property type="entry name" value="HisA/PriA"/>
</dbReference>
<evidence type="ECO:0000256" key="2">
    <source>
        <dbReference type="RuleBase" id="RU003657"/>
    </source>
</evidence>
<dbReference type="RefSeq" id="WP_217779689.1">
    <property type="nucleotide sequence ID" value="NZ_JAHRWL010000002.1"/>
</dbReference>
<comment type="pathway">
    <text evidence="1">Amino-acid biosynthesis; L-histidine biosynthesis; L-histidine from 5-phospho-alpha-D-ribose 1-diphosphate: step 4/9.</text>
</comment>
<comment type="similarity">
    <text evidence="1 2">Belongs to the HisA/HisF family.</text>
</comment>
<keyword evidence="4" id="KW-1185">Reference proteome</keyword>
<organism evidence="3 4">
    <name type="scientific">Thalassococcus arenae</name>
    <dbReference type="NCBI Taxonomy" id="2851652"/>
    <lineage>
        <taxon>Bacteria</taxon>
        <taxon>Pseudomonadati</taxon>
        <taxon>Pseudomonadota</taxon>
        <taxon>Alphaproteobacteria</taxon>
        <taxon>Rhodobacterales</taxon>
        <taxon>Roseobacteraceae</taxon>
        <taxon>Thalassococcus</taxon>
    </lineage>
</organism>
<keyword evidence="1" id="KW-0963">Cytoplasm</keyword>
<proteinExistence type="inferred from homology"/>
<dbReference type="EMBL" id="JAHRWL010000002">
    <property type="protein sequence ID" value="MBV2361361.1"/>
    <property type="molecule type" value="Genomic_DNA"/>
</dbReference>
<keyword evidence="1 3" id="KW-0413">Isomerase</keyword>
<feature type="active site" description="Proton donor" evidence="1">
    <location>
        <position position="128"/>
    </location>
</feature>
<dbReference type="PANTHER" id="PTHR43090">
    <property type="entry name" value="1-(5-PHOSPHORIBOSYL)-5-[(5-PHOSPHORIBOSYLAMINO)METHYLIDENEAMINO] IMIDAZOLE-4-CARBOXAMIDE ISOMERASE"/>
    <property type="match status" value="1"/>
</dbReference>
<dbReference type="Proteomes" id="UP001166293">
    <property type="component" value="Unassembled WGS sequence"/>
</dbReference>
<comment type="catalytic activity">
    <reaction evidence="1">
        <text>1-(5-phospho-beta-D-ribosyl)-5-[(5-phospho-beta-D-ribosylamino)methylideneamino]imidazole-4-carboxamide = 5-[(5-phospho-1-deoxy-D-ribulos-1-ylimino)methylamino]-1-(5-phospho-beta-D-ribosyl)imidazole-4-carboxamide</text>
        <dbReference type="Rhea" id="RHEA:15469"/>
        <dbReference type="ChEBI" id="CHEBI:58435"/>
        <dbReference type="ChEBI" id="CHEBI:58525"/>
        <dbReference type="EC" id="5.3.1.16"/>
    </reaction>
</comment>
<dbReference type="PANTHER" id="PTHR43090:SF2">
    <property type="entry name" value="1-(5-PHOSPHORIBOSYL)-5-[(5-PHOSPHORIBOSYLAMINO)METHYLIDENEAMINO] IMIDAZOLE-4-CARBOXAMIDE ISOMERASE"/>
    <property type="match status" value="1"/>
</dbReference>
<evidence type="ECO:0000256" key="1">
    <source>
        <dbReference type="HAMAP-Rule" id="MF_01014"/>
    </source>
</evidence>
<accession>A0ABS6NBF9</accession>
<gene>
    <name evidence="1" type="primary">hisA</name>
    <name evidence="3" type="ORF">KUH32_16470</name>
</gene>
<dbReference type="GO" id="GO:0016853">
    <property type="term" value="F:isomerase activity"/>
    <property type="evidence" value="ECO:0007669"/>
    <property type="project" value="UniProtKB-KW"/>
</dbReference>
<dbReference type="HAMAP" id="MF_01014">
    <property type="entry name" value="HisA"/>
    <property type="match status" value="1"/>
</dbReference>
<evidence type="ECO:0000313" key="3">
    <source>
        <dbReference type="EMBL" id="MBV2361361.1"/>
    </source>
</evidence>
<evidence type="ECO:0000313" key="4">
    <source>
        <dbReference type="Proteomes" id="UP001166293"/>
    </source>
</evidence>
<name>A0ABS6NBF9_9RHOB</name>
<keyword evidence="1 2" id="KW-0028">Amino-acid biosynthesis</keyword>
<comment type="caution">
    <text evidence="3">The sequence shown here is derived from an EMBL/GenBank/DDBJ whole genome shotgun (WGS) entry which is preliminary data.</text>
</comment>
<dbReference type="InterPro" id="IPR006062">
    <property type="entry name" value="His_biosynth"/>
</dbReference>
<dbReference type="CDD" id="cd04732">
    <property type="entry name" value="HisA"/>
    <property type="match status" value="1"/>
</dbReference>
<sequence>MQIIPTIELKSGRSVSLRKGRLDDAEIWHVDPVATAQSFAGDGAELMRITDFDAIAGGTQNDALIEEIIRKAGIPVQVAGGIRSRERAEHWIDRGAGQVVIGTLAAQAPQVVKALAKAHPAMIALSLDIRGGKLVTHGWNEASALDPNSFLASFATDPLASVIVTDIDNDDAQVDAQLGLITGLAAETRHPVIASGVVNSLDDISRLHYVPNVAGAIVGRALMRQVFTLADALKIARSSGEAVAEFQ</sequence>
<keyword evidence="1 2" id="KW-0368">Histidine biosynthesis</keyword>
<feature type="active site" description="Proton acceptor" evidence="1">
    <location>
        <position position="8"/>
    </location>
</feature>